<dbReference type="Gene3D" id="3.30.40.10">
    <property type="entry name" value="Zinc/RING finger domain, C3HC4 (zinc finger)"/>
    <property type="match status" value="1"/>
</dbReference>
<accession>A0AAV1DXR7</accession>
<dbReference type="PANTHER" id="PTHR45089">
    <property type="entry name" value="DNAJ HEAT SHOCK AMINO-TERMINAL DOMAIN PROTEIN-RELATED"/>
    <property type="match status" value="1"/>
</dbReference>
<name>A0AAV1DXR7_OLDCO</name>
<sequence>MEGHRVSTSAAHKAALCDICGDVGVIEAIVTCARCKVNCEHLYCMRIVAYEYPEIWYCDDCKSINQEVVQNSVTKEEVAKESASNTSKMLDQDSTDKLPNDSVQICMDGKKQTISEVNMIEDVSVTGGDASKKICVHSSDAVPWSADTFKSCETIPSKLQSPVSVHSTKDADNFHDTAGSMKTKERGNMHEDHMDMAIEELECRRSCLNKFMRETGEAKRKCCELLDENHKLKAKVKHMDQRMAELEAEIVRLKSELYGHEIDWLGVLQTDPEADEAAIKKQRFELVRSLVPDETKLADVADACKMISEGQKDGGSETEETSKDMVVLEYEVSSEEIERLGPDFSDFDKDRKKECFAAGQLWAVYDFSGMPRLHAIITRVISGSYTLLLTWLEPDPSDEEQEKWVSEGLPASCGKFKEGPPDTINEHGIFSHLVLDKISRGGSFEIYPKKGDTWALFKGWENWHSDPQEDEDFEYEFVEVLSDYEDECGVDVAYMAKLKGFACLFCRMMNDGKGSFRIPAKHIYRFSHRVPSFKMSGKERIGVPCGSFELDPASLPSEIDEIDPLTALSMF</sequence>
<reference evidence="7" key="1">
    <citation type="submission" date="2023-03" db="EMBL/GenBank/DDBJ databases">
        <authorList>
            <person name="Julca I."/>
        </authorList>
    </citation>
    <scope>NUCLEOTIDE SEQUENCE</scope>
</reference>
<evidence type="ECO:0000259" key="6">
    <source>
        <dbReference type="Pfam" id="PF11926"/>
    </source>
</evidence>
<feature type="domain" description="DUF3444" evidence="6">
    <location>
        <begin position="335"/>
        <end position="539"/>
    </location>
</feature>
<evidence type="ECO:0000313" key="8">
    <source>
        <dbReference type="Proteomes" id="UP001161247"/>
    </source>
</evidence>
<dbReference type="GO" id="GO:0008270">
    <property type="term" value="F:zinc ion binding"/>
    <property type="evidence" value="ECO:0007669"/>
    <property type="project" value="UniProtKB-KW"/>
</dbReference>
<evidence type="ECO:0000256" key="5">
    <source>
        <dbReference type="SAM" id="MobiDB-lite"/>
    </source>
</evidence>
<keyword evidence="3" id="KW-0862">Zinc</keyword>
<organism evidence="7 8">
    <name type="scientific">Oldenlandia corymbosa var. corymbosa</name>
    <dbReference type="NCBI Taxonomy" id="529605"/>
    <lineage>
        <taxon>Eukaryota</taxon>
        <taxon>Viridiplantae</taxon>
        <taxon>Streptophyta</taxon>
        <taxon>Embryophyta</taxon>
        <taxon>Tracheophyta</taxon>
        <taxon>Spermatophyta</taxon>
        <taxon>Magnoliopsida</taxon>
        <taxon>eudicotyledons</taxon>
        <taxon>Gunneridae</taxon>
        <taxon>Pentapetalae</taxon>
        <taxon>asterids</taxon>
        <taxon>lamiids</taxon>
        <taxon>Gentianales</taxon>
        <taxon>Rubiaceae</taxon>
        <taxon>Rubioideae</taxon>
        <taxon>Spermacoceae</taxon>
        <taxon>Hedyotis-Oldenlandia complex</taxon>
        <taxon>Oldenlandia</taxon>
    </lineage>
</organism>
<dbReference type="Proteomes" id="UP001161247">
    <property type="component" value="Chromosome 7"/>
</dbReference>
<dbReference type="PANTHER" id="PTHR45089:SF24">
    <property type="entry name" value="DNAJ HEAT SHOCK N-TERMINAL DOMAIN-CONTAINING PROTEIN"/>
    <property type="match status" value="1"/>
</dbReference>
<feature type="coiled-coil region" evidence="4">
    <location>
        <begin position="229"/>
        <end position="263"/>
    </location>
</feature>
<dbReference type="Pfam" id="PF11926">
    <property type="entry name" value="DUF3444"/>
    <property type="match status" value="1"/>
</dbReference>
<dbReference type="InterPro" id="IPR011011">
    <property type="entry name" value="Znf_FYVE_PHD"/>
</dbReference>
<dbReference type="EMBL" id="OX459124">
    <property type="protein sequence ID" value="CAI9111847.1"/>
    <property type="molecule type" value="Genomic_DNA"/>
</dbReference>
<keyword evidence="4" id="KW-0175">Coiled coil</keyword>
<dbReference type="InterPro" id="IPR024593">
    <property type="entry name" value="DUF3444"/>
</dbReference>
<dbReference type="AlphaFoldDB" id="A0AAV1DXR7"/>
<evidence type="ECO:0000313" key="7">
    <source>
        <dbReference type="EMBL" id="CAI9111847.1"/>
    </source>
</evidence>
<keyword evidence="1" id="KW-0479">Metal-binding</keyword>
<dbReference type="SUPFAM" id="SSF57903">
    <property type="entry name" value="FYVE/PHD zinc finger"/>
    <property type="match status" value="1"/>
</dbReference>
<evidence type="ECO:0000256" key="4">
    <source>
        <dbReference type="SAM" id="Coils"/>
    </source>
</evidence>
<proteinExistence type="predicted"/>
<protein>
    <submittedName>
        <fullName evidence="7">OLC1v1012173C4</fullName>
    </submittedName>
</protein>
<dbReference type="InterPro" id="IPR013083">
    <property type="entry name" value="Znf_RING/FYVE/PHD"/>
</dbReference>
<keyword evidence="8" id="KW-1185">Reference proteome</keyword>
<evidence type="ECO:0000256" key="1">
    <source>
        <dbReference type="ARBA" id="ARBA00022723"/>
    </source>
</evidence>
<gene>
    <name evidence="7" type="ORF">OLC1_LOCUS19143</name>
</gene>
<feature type="region of interest" description="Disordered" evidence="5">
    <location>
        <begin position="163"/>
        <end position="182"/>
    </location>
</feature>
<keyword evidence="2" id="KW-0863">Zinc-finger</keyword>
<evidence type="ECO:0000256" key="3">
    <source>
        <dbReference type="ARBA" id="ARBA00022833"/>
    </source>
</evidence>
<evidence type="ECO:0000256" key="2">
    <source>
        <dbReference type="ARBA" id="ARBA00022771"/>
    </source>
</evidence>